<dbReference type="AlphaFoldDB" id="A0A9W6RRG8"/>
<dbReference type="EMBL" id="BSTJ01000014">
    <property type="protein sequence ID" value="GLY80383.1"/>
    <property type="molecule type" value="Genomic_DNA"/>
</dbReference>
<organism evidence="1 2">
    <name type="scientific">Actinoallomurus iriomotensis</name>
    <dbReference type="NCBI Taxonomy" id="478107"/>
    <lineage>
        <taxon>Bacteria</taxon>
        <taxon>Bacillati</taxon>
        <taxon>Actinomycetota</taxon>
        <taxon>Actinomycetes</taxon>
        <taxon>Streptosporangiales</taxon>
        <taxon>Thermomonosporaceae</taxon>
        <taxon>Actinoallomurus</taxon>
    </lineage>
</organism>
<accession>A0A9W6RRG8</accession>
<dbReference type="Proteomes" id="UP001165135">
    <property type="component" value="Unassembled WGS sequence"/>
</dbReference>
<proteinExistence type="predicted"/>
<evidence type="ECO:0000313" key="1">
    <source>
        <dbReference type="EMBL" id="GLY80383.1"/>
    </source>
</evidence>
<name>A0A9W6RRG8_9ACTN</name>
<gene>
    <name evidence="1" type="ORF">Airi01_086500</name>
</gene>
<evidence type="ECO:0000313" key="2">
    <source>
        <dbReference type="Proteomes" id="UP001165135"/>
    </source>
</evidence>
<protein>
    <submittedName>
        <fullName evidence="1">Uncharacterized protein</fullName>
    </submittedName>
</protein>
<comment type="caution">
    <text evidence="1">The sequence shown here is derived from an EMBL/GenBank/DDBJ whole genome shotgun (WGS) entry which is preliminary data.</text>
</comment>
<sequence>MVITRMSEPVPGVQAMMPEVRSDNELVSEQIPDHLDFVGPGWHPLLLRLHERLLAVSPTYRVQQVKEKYGTLRVQLYTGLLRHLNMGNTDWPDPGQSARYKAEDDAARELVHAAERESAGICESCGNPGAPRERAWIKTLCDDCAGCR</sequence>
<reference evidence="1" key="1">
    <citation type="submission" date="2023-03" db="EMBL/GenBank/DDBJ databases">
        <title>Actinoallomurus iriomotensis NBRC 103681.</title>
        <authorList>
            <person name="Ichikawa N."/>
            <person name="Sato H."/>
            <person name="Tonouchi N."/>
        </authorList>
    </citation>
    <scope>NUCLEOTIDE SEQUENCE</scope>
    <source>
        <strain evidence="1">NBRC 103681</strain>
    </source>
</reference>